<feature type="transmembrane region" description="Helical" evidence="1">
    <location>
        <begin position="84"/>
        <end position="105"/>
    </location>
</feature>
<dbReference type="PANTHER" id="PTHR37810:SF5">
    <property type="entry name" value="IMMUNITY PROTEIN SDPI"/>
    <property type="match status" value="1"/>
</dbReference>
<dbReference type="Pfam" id="PF13630">
    <property type="entry name" value="SdpI"/>
    <property type="match status" value="1"/>
</dbReference>
<dbReference type="EMBL" id="CP022983">
    <property type="protein sequence ID" value="ASV66824.1"/>
    <property type="molecule type" value="Genomic_DNA"/>
</dbReference>
<dbReference type="InterPro" id="IPR026272">
    <property type="entry name" value="SdpI"/>
</dbReference>
<dbReference type="OrthoDB" id="9808690at2"/>
<name>A0A248TF50_9BACI</name>
<dbReference type="RefSeq" id="WP_095370399.1">
    <property type="nucleotide sequence ID" value="NZ_CP022983.1"/>
</dbReference>
<feature type="transmembrane region" description="Helical" evidence="1">
    <location>
        <begin position="187"/>
        <end position="208"/>
    </location>
</feature>
<feature type="domain" description="DUF1648" evidence="2">
    <location>
        <begin position="14"/>
        <end position="61"/>
    </location>
</feature>
<proteinExistence type="predicted"/>
<evidence type="ECO:0000313" key="4">
    <source>
        <dbReference type="Proteomes" id="UP000215137"/>
    </source>
</evidence>
<dbReference type="GO" id="GO:0009636">
    <property type="term" value="P:response to toxic substance"/>
    <property type="evidence" value="ECO:0007669"/>
    <property type="project" value="TreeGrafter"/>
</dbReference>
<feature type="transmembrane region" description="Helical" evidence="1">
    <location>
        <begin position="117"/>
        <end position="134"/>
    </location>
</feature>
<organism evidence="3 4">
    <name type="scientific">Cytobacillus kochii</name>
    <dbReference type="NCBI Taxonomy" id="859143"/>
    <lineage>
        <taxon>Bacteria</taxon>
        <taxon>Bacillati</taxon>
        <taxon>Bacillota</taxon>
        <taxon>Bacilli</taxon>
        <taxon>Bacillales</taxon>
        <taxon>Bacillaceae</taxon>
        <taxon>Cytobacillus</taxon>
    </lineage>
</organism>
<keyword evidence="1" id="KW-1133">Transmembrane helix</keyword>
<dbReference type="InterPro" id="IPR025962">
    <property type="entry name" value="SdpI/YhfL"/>
</dbReference>
<keyword evidence="1" id="KW-0812">Transmembrane</keyword>
<keyword evidence="1" id="KW-0472">Membrane</keyword>
<sequence>MTRKMNRTLVITTLLCLLPIIPGLIVYPDLPDQIAIHWNTAGEADNFTSKAIAVWGLPLLMAAIHLFTIFMINNDPKKENTAKALKQLIIWLIPIMTLIIVPITLFKALGYDIRIESIAPILVGLIFIICGNYMPKSKQNFTVGIKLPWTLTSEENWNKTHRLAGYLWIIGGLGMILTGFINFAQILIMIILVVIIVIIPTVYSFVLYKKGI</sequence>
<dbReference type="AlphaFoldDB" id="A0A248TF50"/>
<protein>
    <recommendedName>
        <fullName evidence="2">DUF1648 domain-containing protein</fullName>
    </recommendedName>
</protein>
<dbReference type="Pfam" id="PF07853">
    <property type="entry name" value="DUF1648"/>
    <property type="match status" value="1"/>
</dbReference>
<feature type="transmembrane region" description="Helical" evidence="1">
    <location>
        <begin position="47"/>
        <end position="72"/>
    </location>
</feature>
<evidence type="ECO:0000256" key="1">
    <source>
        <dbReference type="SAM" id="Phobius"/>
    </source>
</evidence>
<evidence type="ECO:0000259" key="2">
    <source>
        <dbReference type="Pfam" id="PF07853"/>
    </source>
</evidence>
<feature type="transmembrane region" description="Helical" evidence="1">
    <location>
        <begin position="163"/>
        <end position="181"/>
    </location>
</feature>
<accession>A0A248TF50</accession>
<dbReference type="Proteomes" id="UP000215137">
    <property type="component" value="Chromosome"/>
</dbReference>
<dbReference type="KEGG" id="bko:CKF48_05510"/>
<evidence type="ECO:0000313" key="3">
    <source>
        <dbReference type="EMBL" id="ASV66824.1"/>
    </source>
</evidence>
<gene>
    <name evidence="3" type="ORF">CKF48_05510</name>
</gene>
<keyword evidence="4" id="KW-1185">Reference proteome</keyword>
<dbReference type="PANTHER" id="PTHR37810">
    <property type="entry name" value="IMMUNITY PROTEIN SDPI"/>
    <property type="match status" value="1"/>
</dbReference>
<dbReference type="PIRSF" id="PIRSF038959">
    <property type="entry name" value="SdpI"/>
    <property type="match status" value="1"/>
</dbReference>
<dbReference type="InterPro" id="IPR012867">
    <property type="entry name" value="DUF1648"/>
</dbReference>
<reference evidence="3 4" key="1">
    <citation type="submission" date="2017-08" db="EMBL/GenBank/DDBJ databases">
        <title>Complete Genome Sequence of Bacillus kochii Oregon-R-modENCODE STRAIN BDGP4, isolated from Drosophila melanogaster gut.</title>
        <authorList>
            <person name="Wan K.H."/>
            <person name="Yu C."/>
            <person name="Park S."/>
            <person name="Hammonds A.S."/>
            <person name="Booth B.W."/>
            <person name="Celniker S.E."/>
        </authorList>
    </citation>
    <scope>NUCLEOTIDE SEQUENCE [LARGE SCALE GENOMIC DNA]</scope>
    <source>
        <strain evidence="3 4">BDGP4</strain>
    </source>
</reference>